<proteinExistence type="predicted"/>
<gene>
    <name evidence="1" type="ORF">NT05LM_2349</name>
</gene>
<sequence>MYFLQHLYINAIAQINQAKKLYGYKIDYSVYYQKKPAIS</sequence>
<dbReference type="Proteomes" id="UP000003412">
    <property type="component" value="Chromosome"/>
</dbReference>
<keyword evidence="2" id="KW-1185">Reference proteome</keyword>
<accession>A0ABN0BVU8</accession>
<evidence type="ECO:0000313" key="2">
    <source>
        <dbReference type="Proteomes" id="UP000003412"/>
    </source>
</evidence>
<organism evidence="1 2">
    <name type="scientific">Listeria marthii FSL S4-120</name>
    <dbReference type="NCBI Taxonomy" id="702457"/>
    <lineage>
        <taxon>Bacteria</taxon>
        <taxon>Bacillati</taxon>
        <taxon>Bacillota</taxon>
        <taxon>Bacilli</taxon>
        <taxon>Bacillales</taxon>
        <taxon>Listeriaceae</taxon>
        <taxon>Listeria</taxon>
    </lineage>
</organism>
<dbReference type="EMBL" id="ADXF01000794">
    <property type="protein sequence ID" value="EFR87178.1"/>
    <property type="molecule type" value="Genomic_DNA"/>
</dbReference>
<name>A0ABN0BVU8_9LIST</name>
<protein>
    <submittedName>
        <fullName evidence="1">Uncharacterized protein</fullName>
    </submittedName>
</protein>
<reference evidence="1 2" key="1">
    <citation type="journal article" date="2010" name="Microbiol. Resour. Announc.">
        <title>Comparative genomics of the bacterial genus Listeria: Genome evolution is characterized by limited gene acquisition and limited gene loss.</title>
        <authorList>
            <person name="den Bakker H.C."/>
            <person name="Cummings C.A."/>
            <person name="Ferreira V."/>
            <person name="Vatta P."/>
            <person name="Orsi R.H."/>
            <person name="Degoricija L."/>
            <person name="Barker M."/>
            <person name="Petrauskene O."/>
            <person name="Furtado M.R."/>
            <person name="Wiedmann M."/>
        </authorList>
    </citation>
    <scope>NUCLEOTIDE SEQUENCE [LARGE SCALE GENOMIC DNA]</scope>
    <source>
        <strain evidence="1 2">FSL S4-120</strain>
    </source>
</reference>
<evidence type="ECO:0000313" key="1">
    <source>
        <dbReference type="EMBL" id="EFR87178.1"/>
    </source>
</evidence>
<comment type="caution">
    <text evidence="1">The sequence shown here is derived from an EMBL/GenBank/DDBJ whole genome shotgun (WGS) entry which is preliminary data.</text>
</comment>